<keyword evidence="4" id="KW-0732">Signal</keyword>
<evidence type="ECO:0000259" key="15">
    <source>
        <dbReference type="PROSITE" id="PS52029"/>
    </source>
</evidence>
<dbReference type="Gene3D" id="2.60.40.3780">
    <property type="match status" value="1"/>
</dbReference>
<dbReference type="InterPro" id="IPR038063">
    <property type="entry name" value="Transpep_catalytic_dom"/>
</dbReference>
<dbReference type="Gene3D" id="2.60.40.3710">
    <property type="match status" value="1"/>
</dbReference>
<evidence type="ECO:0000256" key="12">
    <source>
        <dbReference type="ARBA" id="ARBA00060592"/>
    </source>
</evidence>
<dbReference type="GO" id="GO:0071972">
    <property type="term" value="F:peptidoglycan L,D-transpeptidase activity"/>
    <property type="evidence" value="ECO:0007669"/>
    <property type="project" value="TreeGrafter"/>
</dbReference>
<dbReference type="Gene3D" id="2.40.440.10">
    <property type="entry name" value="L,D-transpeptidase catalytic domain-like"/>
    <property type="match status" value="1"/>
</dbReference>
<feature type="active site" description="Proton donor/acceptor" evidence="13">
    <location>
        <position position="363"/>
    </location>
</feature>
<evidence type="ECO:0000256" key="4">
    <source>
        <dbReference type="ARBA" id="ARBA00022729"/>
    </source>
</evidence>
<keyword evidence="6 13" id="KW-0573">Peptidoglycan synthesis</keyword>
<comment type="caution">
    <text evidence="16">The sequence shown here is derived from an EMBL/GenBank/DDBJ whole genome shotgun (WGS) entry which is preliminary data.</text>
</comment>
<keyword evidence="10" id="KW-0012">Acyltransferase</keyword>
<dbReference type="GO" id="GO:0018104">
    <property type="term" value="P:peptidoglycan-protein cross-linking"/>
    <property type="evidence" value="ECO:0007669"/>
    <property type="project" value="TreeGrafter"/>
</dbReference>
<sequence length="444" mass="46604">MNRTTGERQRYDGEGGQRPRRAHPRRTAAVLALLTGVLLTLTACSGGGAGGAGGAAAAGASGTSSAQERPADEPTSSPTPSGAVVTFAPGDGATGVPVDRPVEVTVERGELTKVVVTDPEGSEVDGTLRPDGSGWTSTTSAEDRLWMDTEYTVTATATGEDGRSSTSTASFTTTAPEETFIGYFTPEDGTTVGVGMPVSINFDHPISDEDKAGVERGITVSTSSGQEVVGHWFSDTRLDLRPEEYWEAGSTVSLSLRLRDVEGAPGVYGTQSKDVTFRIGREQISTVDAAAHTMTVERDGEVIRTIPVSTGADDNATWSGALVVSEKLEETRMNGDTVGFDGEYDIADVPHAIRLTSSGTFLHGNYWTPESAFGTANTSHGCIGLADVKGGDDDSTDAAWFFDNTITGDVVNVVNSDEETVAPDNGFNGWNMSWSEWVEGSALH</sequence>
<keyword evidence="8" id="KW-0564">Palmitate</keyword>
<evidence type="ECO:0000256" key="14">
    <source>
        <dbReference type="SAM" id="MobiDB-lite"/>
    </source>
</evidence>
<evidence type="ECO:0000256" key="3">
    <source>
        <dbReference type="ARBA" id="ARBA00022679"/>
    </source>
</evidence>
<dbReference type="PROSITE" id="PS52029">
    <property type="entry name" value="LD_TPASE"/>
    <property type="match status" value="1"/>
</dbReference>
<protein>
    <submittedName>
        <fullName evidence="16">Lipoprotein-anchoring transpeptidase ErfK/SrfK</fullName>
    </submittedName>
</protein>
<gene>
    <name evidence="16" type="ORF">FHU37_005388</name>
</gene>
<evidence type="ECO:0000256" key="9">
    <source>
        <dbReference type="ARBA" id="ARBA00023288"/>
    </source>
</evidence>
<dbReference type="PANTHER" id="PTHR30582">
    <property type="entry name" value="L,D-TRANSPEPTIDASE"/>
    <property type="match status" value="1"/>
</dbReference>
<evidence type="ECO:0000313" key="16">
    <source>
        <dbReference type="EMBL" id="NYI08359.1"/>
    </source>
</evidence>
<dbReference type="SUPFAM" id="SSF141523">
    <property type="entry name" value="L,D-transpeptidase catalytic domain-like"/>
    <property type="match status" value="1"/>
</dbReference>
<feature type="domain" description="L,D-TPase catalytic" evidence="15">
    <location>
        <begin position="283"/>
        <end position="414"/>
    </location>
</feature>
<evidence type="ECO:0000256" key="1">
    <source>
        <dbReference type="ARBA" id="ARBA00004752"/>
    </source>
</evidence>
<feature type="region of interest" description="Disordered" evidence="14">
    <location>
        <begin position="119"/>
        <end position="140"/>
    </location>
</feature>
<reference evidence="16 17" key="1">
    <citation type="submission" date="2020-07" db="EMBL/GenBank/DDBJ databases">
        <title>Sequencing the genomes of 1000 actinobacteria strains.</title>
        <authorList>
            <person name="Klenk H.-P."/>
        </authorList>
    </citation>
    <scope>NUCLEOTIDE SEQUENCE [LARGE SCALE GENOMIC DNA]</scope>
    <source>
        <strain evidence="16 17">DSM 42178</strain>
    </source>
</reference>
<dbReference type="Pfam" id="PF17964">
    <property type="entry name" value="Big_10"/>
    <property type="match status" value="1"/>
</dbReference>
<dbReference type="GO" id="GO:0005576">
    <property type="term" value="C:extracellular region"/>
    <property type="evidence" value="ECO:0007669"/>
    <property type="project" value="TreeGrafter"/>
</dbReference>
<dbReference type="AlphaFoldDB" id="A0A853A1V2"/>
<organism evidence="16 17">
    <name type="scientific">Allostreptomyces psammosilenae</name>
    <dbReference type="NCBI Taxonomy" id="1892865"/>
    <lineage>
        <taxon>Bacteria</taxon>
        <taxon>Bacillati</taxon>
        <taxon>Actinomycetota</taxon>
        <taxon>Actinomycetes</taxon>
        <taxon>Kitasatosporales</taxon>
        <taxon>Streptomycetaceae</taxon>
        <taxon>Allostreptomyces</taxon>
    </lineage>
</organism>
<evidence type="ECO:0000256" key="6">
    <source>
        <dbReference type="ARBA" id="ARBA00022984"/>
    </source>
</evidence>
<dbReference type="GO" id="GO:0016746">
    <property type="term" value="F:acyltransferase activity"/>
    <property type="evidence" value="ECO:0007669"/>
    <property type="project" value="UniProtKB-KW"/>
</dbReference>
<comment type="pathway">
    <text evidence="12">Glycan biosynthesis.</text>
</comment>
<comment type="pathway">
    <text evidence="1 13">Cell wall biogenesis; peptidoglycan biosynthesis.</text>
</comment>
<feature type="compositionally biased region" description="Basic and acidic residues" evidence="14">
    <location>
        <begin position="1"/>
        <end position="17"/>
    </location>
</feature>
<evidence type="ECO:0000256" key="8">
    <source>
        <dbReference type="ARBA" id="ARBA00023139"/>
    </source>
</evidence>
<dbReference type="EMBL" id="JACBZD010000002">
    <property type="protein sequence ID" value="NYI08359.1"/>
    <property type="molecule type" value="Genomic_DNA"/>
</dbReference>
<keyword evidence="11 13" id="KW-0961">Cell wall biogenesis/degradation</keyword>
<dbReference type="InterPro" id="IPR005490">
    <property type="entry name" value="LD_TPept_cat_dom"/>
</dbReference>
<keyword evidence="7" id="KW-0472">Membrane</keyword>
<feature type="region of interest" description="Disordered" evidence="14">
    <location>
        <begin position="1"/>
        <end position="26"/>
    </location>
</feature>
<dbReference type="InterPro" id="IPR041280">
    <property type="entry name" value="Big_10"/>
</dbReference>
<keyword evidence="17" id="KW-1185">Reference proteome</keyword>
<evidence type="ECO:0000313" key="17">
    <source>
        <dbReference type="Proteomes" id="UP000567795"/>
    </source>
</evidence>
<keyword evidence="9 16" id="KW-0449">Lipoprotein</keyword>
<dbReference type="PANTHER" id="PTHR30582:SF2">
    <property type="entry name" value="L,D-TRANSPEPTIDASE YCIB-RELATED"/>
    <property type="match status" value="1"/>
</dbReference>
<keyword evidence="3" id="KW-0808">Transferase</keyword>
<evidence type="ECO:0000256" key="2">
    <source>
        <dbReference type="ARBA" id="ARBA00022475"/>
    </source>
</evidence>
<dbReference type="Pfam" id="PF03734">
    <property type="entry name" value="YkuD"/>
    <property type="match status" value="1"/>
</dbReference>
<evidence type="ECO:0000256" key="5">
    <source>
        <dbReference type="ARBA" id="ARBA00022960"/>
    </source>
</evidence>
<dbReference type="GO" id="GO:0008360">
    <property type="term" value="P:regulation of cell shape"/>
    <property type="evidence" value="ECO:0007669"/>
    <property type="project" value="UniProtKB-UniRule"/>
</dbReference>
<evidence type="ECO:0000256" key="13">
    <source>
        <dbReference type="PROSITE-ProRule" id="PRU01373"/>
    </source>
</evidence>
<name>A0A853A1V2_9ACTN</name>
<evidence type="ECO:0000256" key="10">
    <source>
        <dbReference type="ARBA" id="ARBA00023315"/>
    </source>
</evidence>
<accession>A0A853A1V2</accession>
<dbReference type="CDD" id="cd13432">
    <property type="entry name" value="LDT_IgD_like_2"/>
    <property type="match status" value="1"/>
</dbReference>
<keyword evidence="5 13" id="KW-0133">Cell shape</keyword>
<proteinExistence type="predicted"/>
<dbReference type="Proteomes" id="UP000567795">
    <property type="component" value="Unassembled WGS sequence"/>
</dbReference>
<keyword evidence="2" id="KW-1003">Cell membrane</keyword>
<dbReference type="FunFam" id="2.40.440.10:FF:000005">
    <property type="entry name" value="L,D-transpeptidase 2"/>
    <property type="match status" value="1"/>
</dbReference>
<evidence type="ECO:0000256" key="11">
    <source>
        <dbReference type="ARBA" id="ARBA00023316"/>
    </source>
</evidence>
<dbReference type="GO" id="GO:0071555">
    <property type="term" value="P:cell wall organization"/>
    <property type="evidence" value="ECO:0007669"/>
    <property type="project" value="UniProtKB-UniRule"/>
</dbReference>
<dbReference type="UniPathway" id="UPA00219"/>
<feature type="active site" description="Nucleophile" evidence="13">
    <location>
        <position position="382"/>
    </location>
</feature>
<dbReference type="CDD" id="cd16913">
    <property type="entry name" value="YkuD_like"/>
    <property type="match status" value="1"/>
</dbReference>
<dbReference type="InterPro" id="IPR050979">
    <property type="entry name" value="LD-transpeptidase"/>
</dbReference>
<feature type="region of interest" description="Disordered" evidence="14">
    <location>
        <begin position="49"/>
        <end position="98"/>
    </location>
</feature>
<evidence type="ECO:0000256" key="7">
    <source>
        <dbReference type="ARBA" id="ARBA00023136"/>
    </source>
</evidence>
<feature type="compositionally biased region" description="Low complexity" evidence="14">
    <location>
        <begin position="57"/>
        <end position="66"/>
    </location>
</feature>